<protein>
    <recommendedName>
        <fullName evidence="4">Saposin B-type domain-containing protein</fullName>
    </recommendedName>
</protein>
<reference evidence="2 3" key="1">
    <citation type="journal article" date="2013" name="PLoS Genet.">
        <title>Distinctive expansion of potential virulence genes in the genome of the oomycete fish pathogen Saprolegnia parasitica.</title>
        <authorList>
            <person name="Jiang R.H."/>
            <person name="de Bruijn I."/>
            <person name="Haas B.J."/>
            <person name="Belmonte R."/>
            <person name="Lobach L."/>
            <person name="Christie J."/>
            <person name="van den Ackerveken G."/>
            <person name="Bottin A."/>
            <person name="Bulone V."/>
            <person name="Diaz-Moreno S.M."/>
            <person name="Dumas B."/>
            <person name="Fan L."/>
            <person name="Gaulin E."/>
            <person name="Govers F."/>
            <person name="Grenville-Briggs L.J."/>
            <person name="Horner N.R."/>
            <person name="Levin J.Z."/>
            <person name="Mammella M."/>
            <person name="Meijer H.J."/>
            <person name="Morris P."/>
            <person name="Nusbaum C."/>
            <person name="Oome S."/>
            <person name="Phillips A.J."/>
            <person name="van Rooyen D."/>
            <person name="Rzeszutek E."/>
            <person name="Saraiva M."/>
            <person name="Secombes C.J."/>
            <person name="Seidl M.F."/>
            <person name="Snel B."/>
            <person name="Stassen J.H."/>
            <person name="Sykes S."/>
            <person name="Tripathy S."/>
            <person name="van den Berg H."/>
            <person name="Vega-Arreguin J.C."/>
            <person name="Wawra S."/>
            <person name="Young S.K."/>
            <person name="Zeng Q."/>
            <person name="Dieguez-Uribeondo J."/>
            <person name="Russ C."/>
            <person name="Tyler B.M."/>
            <person name="van West P."/>
        </authorList>
    </citation>
    <scope>NUCLEOTIDE SEQUENCE [LARGE SCALE GENOMIC DNA]</scope>
    <source>
        <strain evidence="2 3">CBS 223.65</strain>
    </source>
</reference>
<dbReference type="GeneID" id="24128237"/>
<sequence>MGALSFLVLAMLSVSVVARCFCPKYCPDPPCSPSAYAMRLPQSYCNDVETQTECMQANAAIADMISSIPRSVDSYLDYMVKQGQVQLQTLFRAKLWEAIQLDKPVANCSYGLLTATRIANVDDVCLSRELLTQCARVAEAAQPYLLDMHKVLRQLILADPEAVRLGIVNANGMLNSNYAHYVDNLVDAVRMNGAIEWPEIHCQTYEATVGLAELDNDPMWPFLVGDRGWAAMLGLLYLVT</sequence>
<evidence type="ECO:0008006" key="4">
    <source>
        <dbReference type="Google" id="ProtNLM"/>
    </source>
</evidence>
<evidence type="ECO:0000313" key="3">
    <source>
        <dbReference type="Proteomes" id="UP000030745"/>
    </source>
</evidence>
<feature type="chain" id="PRO_5001638822" description="Saposin B-type domain-containing protein" evidence="1">
    <location>
        <begin position="19"/>
        <end position="240"/>
    </location>
</feature>
<proteinExistence type="predicted"/>
<keyword evidence="1" id="KW-0732">Signal</keyword>
<name>A0A067CS28_SAPPC</name>
<evidence type="ECO:0000256" key="1">
    <source>
        <dbReference type="SAM" id="SignalP"/>
    </source>
</evidence>
<dbReference type="AlphaFoldDB" id="A0A067CS28"/>
<organism evidence="2 3">
    <name type="scientific">Saprolegnia parasitica (strain CBS 223.65)</name>
    <dbReference type="NCBI Taxonomy" id="695850"/>
    <lineage>
        <taxon>Eukaryota</taxon>
        <taxon>Sar</taxon>
        <taxon>Stramenopiles</taxon>
        <taxon>Oomycota</taxon>
        <taxon>Saprolegniomycetes</taxon>
        <taxon>Saprolegniales</taxon>
        <taxon>Saprolegniaceae</taxon>
        <taxon>Saprolegnia</taxon>
    </lineage>
</organism>
<dbReference type="VEuPathDB" id="FungiDB:SPRG_05861"/>
<dbReference type="RefSeq" id="XP_012199830.1">
    <property type="nucleotide sequence ID" value="XM_012344440.1"/>
</dbReference>
<accession>A0A067CS28</accession>
<dbReference type="KEGG" id="spar:SPRG_05861"/>
<evidence type="ECO:0000313" key="2">
    <source>
        <dbReference type="EMBL" id="KDO29326.1"/>
    </source>
</evidence>
<dbReference type="Proteomes" id="UP000030745">
    <property type="component" value="Unassembled WGS sequence"/>
</dbReference>
<dbReference type="EMBL" id="KK583206">
    <property type="protein sequence ID" value="KDO29326.1"/>
    <property type="molecule type" value="Genomic_DNA"/>
</dbReference>
<keyword evidence="3" id="KW-1185">Reference proteome</keyword>
<feature type="signal peptide" evidence="1">
    <location>
        <begin position="1"/>
        <end position="18"/>
    </location>
</feature>
<gene>
    <name evidence="2" type="ORF">SPRG_05861</name>
</gene>